<dbReference type="PANTHER" id="PTHR33116:SF78">
    <property type="entry name" value="OS12G0587133 PROTEIN"/>
    <property type="match status" value="1"/>
</dbReference>
<sequence length="116" mass="13572">VLTSIPIYFFSFFRVPKSVVDKLVRIQHRFLWGGGPDQNKIAWISWETMFLPKEKGGLGIKDINNFNMALLGKWESNLRQHKGELWAKVLESKYGGWRGLAEVDRVGHKSIWWRDL</sequence>
<reference evidence="1" key="1">
    <citation type="submission" date="2014-07" db="EMBL/GenBank/DDBJ databases">
        <title>Identification of a novel salt tolerance gene in wild soybean by whole-genome sequencing.</title>
        <authorList>
            <person name="Lam H.-M."/>
            <person name="Qi X."/>
            <person name="Li M.-W."/>
            <person name="Liu X."/>
            <person name="Xie M."/>
            <person name="Ni M."/>
            <person name="Xu X."/>
        </authorList>
    </citation>
    <scope>NUCLEOTIDE SEQUENCE [LARGE SCALE GENOMIC DNA]</scope>
    <source>
        <tissue evidence="1">Root</tissue>
    </source>
</reference>
<evidence type="ECO:0000313" key="1">
    <source>
        <dbReference type="EMBL" id="KHN15271.1"/>
    </source>
</evidence>
<feature type="non-terminal residue" evidence="1">
    <location>
        <position position="116"/>
    </location>
</feature>
<feature type="non-terminal residue" evidence="1">
    <location>
        <position position="1"/>
    </location>
</feature>
<protein>
    <submittedName>
        <fullName evidence="1">Putative ribonuclease H protein</fullName>
    </submittedName>
</protein>
<dbReference type="AlphaFoldDB" id="A0A0B2Q130"/>
<dbReference type="Proteomes" id="UP000053555">
    <property type="component" value="Unassembled WGS sequence"/>
</dbReference>
<gene>
    <name evidence="1" type="ORF">glysoja_044266</name>
</gene>
<accession>A0A0B2Q130</accession>
<proteinExistence type="predicted"/>
<dbReference type="EMBL" id="KN661170">
    <property type="protein sequence ID" value="KHN15271.1"/>
    <property type="molecule type" value="Genomic_DNA"/>
</dbReference>
<organism evidence="1">
    <name type="scientific">Glycine soja</name>
    <name type="common">Wild soybean</name>
    <dbReference type="NCBI Taxonomy" id="3848"/>
    <lineage>
        <taxon>Eukaryota</taxon>
        <taxon>Viridiplantae</taxon>
        <taxon>Streptophyta</taxon>
        <taxon>Embryophyta</taxon>
        <taxon>Tracheophyta</taxon>
        <taxon>Spermatophyta</taxon>
        <taxon>Magnoliopsida</taxon>
        <taxon>eudicotyledons</taxon>
        <taxon>Gunneridae</taxon>
        <taxon>Pentapetalae</taxon>
        <taxon>rosids</taxon>
        <taxon>fabids</taxon>
        <taxon>Fabales</taxon>
        <taxon>Fabaceae</taxon>
        <taxon>Papilionoideae</taxon>
        <taxon>50 kb inversion clade</taxon>
        <taxon>NPAAA clade</taxon>
        <taxon>indigoferoid/millettioid clade</taxon>
        <taxon>Phaseoleae</taxon>
        <taxon>Glycine</taxon>
        <taxon>Glycine subgen. Soja</taxon>
    </lineage>
</organism>
<dbReference type="PANTHER" id="PTHR33116">
    <property type="entry name" value="REVERSE TRANSCRIPTASE ZINC-BINDING DOMAIN-CONTAINING PROTEIN-RELATED-RELATED"/>
    <property type="match status" value="1"/>
</dbReference>
<name>A0A0B2Q130_GLYSO</name>